<dbReference type="Proteomes" id="UP001239795">
    <property type="component" value="Unassembled WGS sequence"/>
</dbReference>
<evidence type="ECO:0000313" key="1">
    <source>
        <dbReference type="EMBL" id="KAK1461579.1"/>
    </source>
</evidence>
<dbReference type="EMBL" id="MLGG01000010">
    <property type="protein sequence ID" value="KAK1461579.1"/>
    <property type="molecule type" value="Genomic_DNA"/>
</dbReference>
<sequence length="360" mass="40832">MPRQVISKPIMGPARRTRAHSQALINSAGATAAVSKMTGTAVPNLNGSNTSTTEPQVEKVKKVPKAKQVAKGKKVQKPKPRFDTFHPFPRLPNEIKAMILCEYIDFEPAIIYASCKANKSTLGLIDVNTGNDGKHSKYKCIAELTKGIPGFEAYIERQIGVSFKDLSYRPEEGVRKGKDIMVLVFDDKWGHHLDWYSDSQRKLNRKQFMPGIENFGVMYDPTRLRGLCAGPGLFGPYFQASYDLHMLVNNLRDIKNFYLLVKLRGGSQTEQKKWMEKQLGIAKRCNNNFVVFEDKQRTWVEISRKTVKHQAYSSFLTDADKLLKTTERYYRSLGRRLGGPPNVQFRILVASHFLNKTLGI</sequence>
<name>A0AAI9XRZ8_9PEZI</name>
<protein>
    <submittedName>
        <fullName evidence="1">Uncharacterized protein</fullName>
    </submittedName>
</protein>
<reference evidence="1 2" key="1">
    <citation type="submission" date="2016-10" db="EMBL/GenBank/DDBJ databases">
        <title>The genome sequence of Colletotrichum fioriniae PJ7.</title>
        <authorList>
            <person name="Baroncelli R."/>
        </authorList>
    </citation>
    <scope>NUCLEOTIDE SEQUENCE [LARGE SCALE GENOMIC DNA]</scope>
    <source>
        <strain evidence="1">Col 31</strain>
    </source>
</reference>
<accession>A0AAI9XRZ8</accession>
<proteinExistence type="predicted"/>
<dbReference type="AlphaFoldDB" id="A0AAI9XRZ8"/>
<keyword evidence="2" id="KW-1185">Reference proteome</keyword>
<organism evidence="1 2">
    <name type="scientific">Colletotrichum melonis</name>
    <dbReference type="NCBI Taxonomy" id="1209925"/>
    <lineage>
        <taxon>Eukaryota</taxon>
        <taxon>Fungi</taxon>
        <taxon>Dikarya</taxon>
        <taxon>Ascomycota</taxon>
        <taxon>Pezizomycotina</taxon>
        <taxon>Sordariomycetes</taxon>
        <taxon>Hypocreomycetidae</taxon>
        <taxon>Glomerellales</taxon>
        <taxon>Glomerellaceae</taxon>
        <taxon>Colletotrichum</taxon>
        <taxon>Colletotrichum acutatum species complex</taxon>
    </lineage>
</organism>
<gene>
    <name evidence="1" type="ORF">CMEL01_14533</name>
</gene>
<evidence type="ECO:0000313" key="2">
    <source>
        <dbReference type="Proteomes" id="UP001239795"/>
    </source>
</evidence>
<comment type="caution">
    <text evidence="1">The sequence shown here is derived from an EMBL/GenBank/DDBJ whole genome shotgun (WGS) entry which is preliminary data.</text>
</comment>